<protein>
    <submittedName>
        <fullName evidence="8">Putative MFS family arabinose efflux permease</fullName>
    </submittedName>
</protein>
<keyword evidence="4 6" id="KW-0472">Membrane</keyword>
<evidence type="ECO:0000256" key="4">
    <source>
        <dbReference type="ARBA" id="ARBA00023136"/>
    </source>
</evidence>
<keyword evidence="3 6" id="KW-1133">Transmembrane helix</keyword>
<dbReference type="InterPro" id="IPR011701">
    <property type="entry name" value="MFS"/>
</dbReference>
<feature type="transmembrane region" description="Helical" evidence="6">
    <location>
        <begin position="70"/>
        <end position="89"/>
    </location>
</feature>
<feature type="transmembrane region" description="Helical" evidence="6">
    <location>
        <begin position="296"/>
        <end position="315"/>
    </location>
</feature>
<evidence type="ECO:0000256" key="5">
    <source>
        <dbReference type="SAM" id="MobiDB-lite"/>
    </source>
</evidence>
<dbReference type="GO" id="GO:0022857">
    <property type="term" value="F:transmembrane transporter activity"/>
    <property type="evidence" value="ECO:0007669"/>
    <property type="project" value="InterPro"/>
</dbReference>
<reference evidence="8 9" key="1">
    <citation type="submission" date="2020-08" db="EMBL/GenBank/DDBJ databases">
        <title>Genomic Encyclopedia of Type Strains, Phase III (KMG-III): the genomes of soil and plant-associated and newly described type strains.</title>
        <authorList>
            <person name="Whitman W."/>
        </authorList>
    </citation>
    <scope>NUCLEOTIDE SEQUENCE [LARGE SCALE GENOMIC DNA]</scope>
    <source>
        <strain evidence="8 9">CECT 8960</strain>
    </source>
</reference>
<dbReference type="InterPro" id="IPR020846">
    <property type="entry name" value="MFS_dom"/>
</dbReference>
<dbReference type="GO" id="GO:0005886">
    <property type="term" value="C:plasma membrane"/>
    <property type="evidence" value="ECO:0007669"/>
    <property type="project" value="UniProtKB-SubCell"/>
</dbReference>
<evidence type="ECO:0000256" key="2">
    <source>
        <dbReference type="ARBA" id="ARBA00022692"/>
    </source>
</evidence>
<dbReference type="PANTHER" id="PTHR23530:SF1">
    <property type="entry name" value="PERMEASE, MAJOR FACILITATOR SUPERFAMILY-RELATED"/>
    <property type="match status" value="1"/>
</dbReference>
<dbReference type="PANTHER" id="PTHR23530">
    <property type="entry name" value="TRANSPORT PROTEIN-RELATED"/>
    <property type="match status" value="1"/>
</dbReference>
<feature type="transmembrane region" description="Helical" evidence="6">
    <location>
        <begin position="212"/>
        <end position="230"/>
    </location>
</feature>
<dbReference type="InterPro" id="IPR036259">
    <property type="entry name" value="MFS_trans_sf"/>
</dbReference>
<sequence length="414" mass="43217">MSPLTRRLLPLHAGVALQGFVLWYPVEKLFMTEIGFDAASVGVMAAAYAAVVPLFEVPSGVLADRWSRRGVLVVASVALAVCSLVGGLSTNVPTYIAGVLALGLYFAMYSGTLDAIVYDTVLEETGGSGDFERRLGRVRFVESVALVGSSLAGGVLAGLLDARATYFVTIPFSLVSIACYLRFREPTLHRAEVRTPLRAHLATTFRAAHRRLVPVIALAVLAAVLTQVVFEFGPLWLVALGVPAVLYGPYWAGLMSTLGIGGLLVGQLARPSRLAGAGVVLTGALVVLGVSHDFVVVTAAQVVAALVLVAVGIHASRLVNDAIPSTVRAGVTSGVSSLSWLVFLPFSLLFGVVSDASGVHRAAWLLVGVAAAVALLLVALRRVAPAAEGGGDDEGDADGERDREHHREPAAVDQ</sequence>
<feature type="transmembrane region" description="Helical" evidence="6">
    <location>
        <begin position="274"/>
        <end position="290"/>
    </location>
</feature>
<name>A0A7W7VF75_9PSEU</name>
<dbReference type="RefSeq" id="WP_184812010.1">
    <property type="nucleotide sequence ID" value="NZ_JACHJQ010000004.1"/>
</dbReference>
<feature type="transmembrane region" description="Helical" evidence="6">
    <location>
        <begin position="138"/>
        <end position="160"/>
    </location>
</feature>
<keyword evidence="2 6" id="KW-0812">Transmembrane</keyword>
<feature type="transmembrane region" description="Helical" evidence="6">
    <location>
        <begin position="166"/>
        <end position="183"/>
    </location>
</feature>
<dbReference type="InterPro" id="IPR053160">
    <property type="entry name" value="MFS_DHA3_Transporter"/>
</dbReference>
<feature type="transmembrane region" description="Helical" evidence="6">
    <location>
        <begin position="95"/>
        <end position="117"/>
    </location>
</feature>
<dbReference type="AlphaFoldDB" id="A0A7W7VF75"/>
<comment type="caution">
    <text evidence="8">The sequence shown here is derived from an EMBL/GenBank/DDBJ whole genome shotgun (WGS) entry which is preliminary data.</text>
</comment>
<comment type="subcellular location">
    <subcellularLocation>
        <location evidence="1">Cell membrane</location>
        <topology evidence="1">Multi-pass membrane protein</topology>
    </subcellularLocation>
</comment>
<keyword evidence="9" id="KW-1185">Reference proteome</keyword>
<feature type="transmembrane region" description="Helical" evidence="6">
    <location>
        <begin position="38"/>
        <end position="58"/>
    </location>
</feature>
<feature type="transmembrane region" description="Helical" evidence="6">
    <location>
        <begin position="327"/>
        <end position="350"/>
    </location>
</feature>
<evidence type="ECO:0000313" key="8">
    <source>
        <dbReference type="EMBL" id="MBB4907874.1"/>
    </source>
</evidence>
<feature type="transmembrane region" description="Helical" evidence="6">
    <location>
        <begin position="250"/>
        <end position="269"/>
    </location>
</feature>
<evidence type="ECO:0000256" key="6">
    <source>
        <dbReference type="SAM" id="Phobius"/>
    </source>
</evidence>
<evidence type="ECO:0000313" key="9">
    <source>
        <dbReference type="Proteomes" id="UP000520767"/>
    </source>
</evidence>
<dbReference type="Proteomes" id="UP000520767">
    <property type="component" value="Unassembled WGS sequence"/>
</dbReference>
<organism evidence="8 9">
    <name type="scientific">Actinophytocola algeriensis</name>
    <dbReference type="NCBI Taxonomy" id="1768010"/>
    <lineage>
        <taxon>Bacteria</taxon>
        <taxon>Bacillati</taxon>
        <taxon>Actinomycetota</taxon>
        <taxon>Actinomycetes</taxon>
        <taxon>Pseudonocardiales</taxon>
        <taxon>Pseudonocardiaceae</taxon>
    </lineage>
</organism>
<dbReference type="PROSITE" id="PS50850">
    <property type="entry name" value="MFS"/>
    <property type="match status" value="1"/>
</dbReference>
<feature type="domain" description="Major facilitator superfamily (MFS) profile" evidence="7">
    <location>
        <begin position="1"/>
        <end position="386"/>
    </location>
</feature>
<feature type="compositionally biased region" description="Basic and acidic residues" evidence="5">
    <location>
        <begin position="398"/>
        <end position="414"/>
    </location>
</feature>
<accession>A0A7W7VF75</accession>
<feature type="region of interest" description="Disordered" evidence="5">
    <location>
        <begin position="386"/>
        <end position="414"/>
    </location>
</feature>
<dbReference type="Gene3D" id="1.20.1250.20">
    <property type="entry name" value="MFS general substrate transporter like domains"/>
    <property type="match status" value="1"/>
</dbReference>
<evidence type="ECO:0000256" key="3">
    <source>
        <dbReference type="ARBA" id="ARBA00022989"/>
    </source>
</evidence>
<dbReference type="Pfam" id="PF07690">
    <property type="entry name" value="MFS_1"/>
    <property type="match status" value="1"/>
</dbReference>
<evidence type="ECO:0000259" key="7">
    <source>
        <dbReference type="PROSITE" id="PS50850"/>
    </source>
</evidence>
<feature type="transmembrane region" description="Helical" evidence="6">
    <location>
        <begin position="362"/>
        <end position="380"/>
    </location>
</feature>
<dbReference type="SUPFAM" id="SSF103473">
    <property type="entry name" value="MFS general substrate transporter"/>
    <property type="match status" value="1"/>
</dbReference>
<feature type="transmembrane region" description="Helical" evidence="6">
    <location>
        <begin position="7"/>
        <end position="26"/>
    </location>
</feature>
<proteinExistence type="predicted"/>
<dbReference type="EMBL" id="JACHJQ010000004">
    <property type="protein sequence ID" value="MBB4907874.1"/>
    <property type="molecule type" value="Genomic_DNA"/>
</dbReference>
<evidence type="ECO:0000256" key="1">
    <source>
        <dbReference type="ARBA" id="ARBA00004651"/>
    </source>
</evidence>
<gene>
    <name evidence="8" type="ORF">FHR82_004116</name>
</gene>